<evidence type="ECO:0000313" key="11">
    <source>
        <dbReference type="Proteomes" id="UP000241462"/>
    </source>
</evidence>
<evidence type="ECO:0000256" key="3">
    <source>
        <dbReference type="ARBA" id="ARBA00022816"/>
    </source>
</evidence>
<dbReference type="GO" id="GO:0005643">
    <property type="term" value="C:nuclear pore"/>
    <property type="evidence" value="ECO:0007669"/>
    <property type="project" value="UniProtKB-SubCell"/>
</dbReference>
<feature type="compositionally biased region" description="Polar residues" evidence="9">
    <location>
        <begin position="845"/>
        <end position="856"/>
    </location>
</feature>
<dbReference type="PROSITE" id="PS00678">
    <property type="entry name" value="WD_REPEATS_1"/>
    <property type="match status" value="1"/>
</dbReference>
<dbReference type="PANTHER" id="PTHR13257">
    <property type="entry name" value="NUCLEOPORIN NUP84-RELATED"/>
    <property type="match status" value="1"/>
</dbReference>
<dbReference type="EMBL" id="KZ678595">
    <property type="protein sequence ID" value="PSR78727.1"/>
    <property type="molecule type" value="Genomic_DNA"/>
</dbReference>
<dbReference type="InterPro" id="IPR036322">
    <property type="entry name" value="WD40_repeat_dom_sf"/>
</dbReference>
<keyword evidence="6" id="KW-0906">Nuclear pore complex</keyword>
<dbReference type="GO" id="GO:0006606">
    <property type="term" value="P:protein import into nucleus"/>
    <property type="evidence" value="ECO:0007669"/>
    <property type="project" value="TreeGrafter"/>
</dbReference>
<dbReference type="GO" id="GO:0006406">
    <property type="term" value="P:mRNA export from nucleus"/>
    <property type="evidence" value="ECO:0007669"/>
    <property type="project" value="TreeGrafter"/>
</dbReference>
<dbReference type="PANTHER" id="PTHR13257:SF0">
    <property type="entry name" value="NUCLEAR PORE COMPLEX PROTEIN NUP88"/>
    <property type="match status" value="1"/>
</dbReference>
<keyword evidence="2" id="KW-0813">Transport</keyword>
<dbReference type="STRING" id="2025994.A0A2T2ZX24"/>
<dbReference type="AlphaFoldDB" id="A0A2T2ZX24"/>
<accession>A0A2T2ZX24</accession>
<feature type="compositionally biased region" description="Polar residues" evidence="9">
    <location>
        <begin position="23"/>
        <end position="35"/>
    </location>
</feature>
<evidence type="ECO:0000313" key="10">
    <source>
        <dbReference type="EMBL" id="PSR78727.1"/>
    </source>
</evidence>
<comment type="subcellular location">
    <subcellularLocation>
        <location evidence="1">Nucleus</location>
        <location evidence="1">Nuclear pore complex</location>
    </subcellularLocation>
</comment>
<dbReference type="InterPro" id="IPR019775">
    <property type="entry name" value="WD40_repeat_CS"/>
</dbReference>
<dbReference type="InParanoid" id="A0A2T2ZX24"/>
<sequence length="898" mass="99425">MARVTAYTPAWLSRPAPGHKLFQPSQEDLSASLNPKSKPRLGPRRTIARRGTEVFVAVGREIRWGDLVYLKESWNTKAAASTRIKKEDPDSSSFGDYDRVHPSIEGGDVQDSEGFRVIKVPIADEIRQLVISPNSDYLAILTAHTVHICVLPKSSLLTDPEPLKPRFFTLGPTTHVTTKPAVVSVAWHPLGVRGTSLVTVTEDAVVRLWELSTADRWSFDGPTLTIDLKKLADGTAVDQDFSASTGTNRAFSADIFDMEVAAAAFAARGSGLWASMTLYIAMRGGDVYALCPLLPQLWAPPPALIPSLSVSIVAKAAATEDSPEFSAQDKLLAQQQLEWMSELDAQEPRIVQDTVADTPLEVYQRPLRPGTIPRLQGPFALELHPEDDQQDEMDLELSDIYVIGRKMDTEELMGDEEEMLELDENERQGLSLTVICLLSTSGQVRVCLDMDGVEARWLPPRAKSKAAMLANSFESPSLLTFETLDTIPPLDVTEEAWPTFSDDALSRYSFFITHNASVTQVSLAPWVFRLESELEAEAPAGSDARVNLIAQAKSEVDRVYVESSPQSTLASCIAIRDPDLGYFLLSATLSDPVALIFETPAEEDTPRDVTIKMSPSPTPLIEPTPDRRTALELYYTPRPAFQPPAAFDLPSDLPKLRQAVQTGQHRALMGQEVRLSPVTLKIFSNAHQILSTETGRLNEAVSEVFRRCDLLRTELREQISKANELKLRVDHIAGDNDNPSDEARLTSALAERRKKQDELTQRFETLKKKVQQNISRPLSDKERTFVDEVKEYHQKVTGEEDSESGEASANKTKPQSLARRLDEVKRLKVELASQVSETQNKDDSVSVSSGRNTSLSVSSLKIPTEIRKAKVAQVMSLLDRENELVDALQGRLERLTVG</sequence>
<evidence type="ECO:0000256" key="7">
    <source>
        <dbReference type="ARBA" id="ARBA00023242"/>
    </source>
</evidence>
<keyword evidence="11" id="KW-1185">Reference proteome</keyword>
<gene>
    <name evidence="10" type="ORF">BD289DRAFT_376350</name>
</gene>
<feature type="region of interest" description="Disordered" evidence="9">
    <location>
        <begin position="794"/>
        <end position="819"/>
    </location>
</feature>
<dbReference type="SUPFAM" id="SSF50978">
    <property type="entry name" value="WD40 repeat-like"/>
    <property type="match status" value="1"/>
</dbReference>
<keyword evidence="5" id="KW-0811">Translocation</keyword>
<evidence type="ECO:0000256" key="2">
    <source>
        <dbReference type="ARBA" id="ARBA00022448"/>
    </source>
</evidence>
<dbReference type="InterPro" id="IPR015943">
    <property type="entry name" value="WD40/YVTN_repeat-like_dom_sf"/>
</dbReference>
<proteinExistence type="predicted"/>
<protein>
    <recommendedName>
        <fullName evidence="12">Nuclear pore complex protein An-Nup82</fullName>
    </recommendedName>
</protein>
<organism evidence="10 11">
    <name type="scientific">Coniella lustricola</name>
    <dbReference type="NCBI Taxonomy" id="2025994"/>
    <lineage>
        <taxon>Eukaryota</taxon>
        <taxon>Fungi</taxon>
        <taxon>Dikarya</taxon>
        <taxon>Ascomycota</taxon>
        <taxon>Pezizomycotina</taxon>
        <taxon>Sordariomycetes</taxon>
        <taxon>Sordariomycetidae</taxon>
        <taxon>Diaporthales</taxon>
        <taxon>Schizoparmaceae</taxon>
        <taxon>Coniella</taxon>
    </lineage>
</organism>
<dbReference type="Gene3D" id="2.130.10.10">
    <property type="entry name" value="YVTN repeat-like/Quinoprotein amine dehydrogenase"/>
    <property type="match status" value="1"/>
</dbReference>
<reference evidence="10 11" key="1">
    <citation type="journal article" date="2018" name="Mycol. Prog.">
        <title>Coniella lustricola, a new species from submerged detritus.</title>
        <authorList>
            <person name="Raudabaugh D.B."/>
            <person name="Iturriaga T."/>
            <person name="Carver A."/>
            <person name="Mondo S."/>
            <person name="Pangilinan J."/>
            <person name="Lipzen A."/>
            <person name="He G."/>
            <person name="Amirebrahimi M."/>
            <person name="Grigoriev I.V."/>
            <person name="Miller A.N."/>
        </authorList>
    </citation>
    <scope>NUCLEOTIDE SEQUENCE [LARGE SCALE GENOMIC DNA]</scope>
    <source>
        <strain evidence="10 11">B22-T-1</strain>
    </source>
</reference>
<keyword evidence="7" id="KW-0539">Nucleus</keyword>
<dbReference type="GO" id="GO:0000056">
    <property type="term" value="P:ribosomal small subunit export from nucleus"/>
    <property type="evidence" value="ECO:0007669"/>
    <property type="project" value="InterPro"/>
</dbReference>
<evidence type="ECO:0000256" key="1">
    <source>
        <dbReference type="ARBA" id="ARBA00004567"/>
    </source>
</evidence>
<evidence type="ECO:0008006" key="12">
    <source>
        <dbReference type="Google" id="ProtNLM"/>
    </source>
</evidence>
<evidence type="ECO:0000256" key="6">
    <source>
        <dbReference type="ARBA" id="ARBA00023132"/>
    </source>
</evidence>
<feature type="coiled-coil region" evidence="8">
    <location>
        <begin position="708"/>
        <end position="769"/>
    </location>
</feature>
<feature type="region of interest" description="Disordered" evidence="9">
    <location>
        <begin position="834"/>
        <end position="856"/>
    </location>
</feature>
<feature type="region of interest" description="Disordered" evidence="9">
    <location>
        <begin position="80"/>
        <end position="105"/>
    </location>
</feature>
<evidence type="ECO:0000256" key="9">
    <source>
        <dbReference type="SAM" id="MobiDB-lite"/>
    </source>
</evidence>
<name>A0A2T2ZX24_9PEZI</name>
<keyword evidence="3" id="KW-0509">mRNA transport</keyword>
<feature type="region of interest" description="Disordered" evidence="9">
    <location>
        <begin position="16"/>
        <end position="43"/>
    </location>
</feature>
<keyword evidence="8" id="KW-0175">Coiled coil</keyword>
<dbReference type="GO" id="GO:0017056">
    <property type="term" value="F:structural constituent of nuclear pore"/>
    <property type="evidence" value="ECO:0007669"/>
    <property type="project" value="InterPro"/>
</dbReference>
<dbReference type="GO" id="GO:0000055">
    <property type="term" value="P:ribosomal large subunit export from nucleus"/>
    <property type="evidence" value="ECO:0007669"/>
    <property type="project" value="InterPro"/>
</dbReference>
<dbReference type="Proteomes" id="UP000241462">
    <property type="component" value="Unassembled WGS sequence"/>
</dbReference>
<evidence type="ECO:0000256" key="4">
    <source>
        <dbReference type="ARBA" id="ARBA00022927"/>
    </source>
</evidence>
<keyword evidence="4" id="KW-0653">Protein transport</keyword>
<dbReference type="InterPro" id="IPR037700">
    <property type="entry name" value="NUP88/NUP82"/>
</dbReference>
<dbReference type="OrthoDB" id="341482at2759"/>
<evidence type="ECO:0000256" key="5">
    <source>
        <dbReference type="ARBA" id="ARBA00023010"/>
    </source>
</evidence>
<evidence type="ECO:0000256" key="8">
    <source>
        <dbReference type="SAM" id="Coils"/>
    </source>
</evidence>